<reference evidence="2 3" key="1">
    <citation type="journal article" date="2023" name="Plants (Basel)">
        <title>Bridging the Gap: Combining Genomics and Transcriptomics Approaches to Understand Stylosanthes scabra, an Orphan Legume from the Brazilian Caatinga.</title>
        <authorList>
            <person name="Ferreira-Neto J.R.C."/>
            <person name="da Silva M.D."/>
            <person name="Binneck E."/>
            <person name="de Melo N.F."/>
            <person name="da Silva R.H."/>
            <person name="de Melo A.L.T.M."/>
            <person name="Pandolfi V."/>
            <person name="Bustamante F.O."/>
            <person name="Brasileiro-Vidal A.C."/>
            <person name="Benko-Iseppon A.M."/>
        </authorList>
    </citation>
    <scope>NUCLEOTIDE SEQUENCE [LARGE SCALE GENOMIC DNA]</scope>
    <source>
        <tissue evidence="2">Leaves</tissue>
    </source>
</reference>
<feature type="region of interest" description="Disordered" evidence="1">
    <location>
        <begin position="1"/>
        <end position="115"/>
    </location>
</feature>
<feature type="compositionally biased region" description="Low complexity" evidence="1">
    <location>
        <begin position="100"/>
        <end position="115"/>
    </location>
</feature>
<accession>A0ABU6YT41</accession>
<protein>
    <submittedName>
        <fullName evidence="2">Uncharacterized protein</fullName>
    </submittedName>
</protein>
<proteinExistence type="predicted"/>
<name>A0ABU6YT41_9FABA</name>
<sequence>MTKDGGRGWGSASRSRGRPKKNTGVRLNLDYGSHPSTSTPTAATTTTTTTTPPFVATGGLSVGSPQMVMIPTPGSRVQSSDIAGAPQAQRSPPVPETLMPPQTSSQPQPTTPATDIDVVEDDTEAAASATADTHPLLIWDGHCWDDVRKGTKGITNIFMEYYKWYAPYSAKHLMSLSNSGGRSGRRDLGSLGAMTPTCARLGRSGWPSAIRG</sequence>
<evidence type="ECO:0000313" key="3">
    <source>
        <dbReference type="Proteomes" id="UP001341840"/>
    </source>
</evidence>
<organism evidence="2 3">
    <name type="scientific">Stylosanthes scabra</name>
    <dbReference type="NCBI Taxonomy" id="79078"/>
    <lineage>
        <taxon>Eukaryota</taxon>
        <taxon>Viridiplantae</taxon>
        <taxon>Streptophyta</taxon>
        <taxon>Embryophyta</taxon>
        <taxon>Tracheophyta</taxon>
        <taxon>Spermatophyta</taxon>
        <taxon>Magnoliopsida</taxon>
        <taxon>eudicotyledons</taxon>
        <taxon>Gunneridae</taxon>
        <taxon>Pentapetalae</taxon>
        <taxon>rosids</taxon>
        <taxon>fabids</taxon>
        <taxon>Fabales</taxon>
        <taxon>Fabaceae</taxon>
        <taxon>Papilionoideae</taxon>
        <taxon>50 kb inversion clade</taxon>
        <taxon>dalbergioids sensu lato</taxon>
        <taxon>Dalbergieae</taxon>
        <taxon>Pterocarpus clade</taxon>
        <taxon>Stylosanthes</taxon>
    </lineage>
</organism>
<evidence type="ECO:0000313" key="2">
    <source>
        <dbReference type="EMBL" id="MED6213364.1"/>
    </source>
</evidence>
<keyword evidence="3" id="KW-1185">Reference proteome</keyword>
<comment type="caution">
    <text evidence="2">The sequence shown here is derived from an EMBL/GenBank/DDBJ whole genome shotgun (WGS) entry which is preliminary data.</text>
</comment>
<evidence type="ECO:0000256" key="1">
    <source>
        <dbReference type="SAM" id="MobiDB-lite"/>
    </source>
</evidence>
<feature type="compositionally biased region" description="Low complexity" evidence="1">
    <location>
        <begin position="35"/>
        <end position="53"/>
    </location>
</feature>
<gene>
    <name evidence="2" type="ORF">PIB30_092408</name>
</gene>
<dbReference type="Proteomes" id="UP001341840">
    <property type="component" value="Unassembled WGS sequence"/>
</dbReference>
<dbReference type="EMBL" id="JASCZI010243559">
    <property type="protein sequence ID" value="MED6213364.1"/>
    <property type="molecule type" value="Genomic_DNA"/>
</dbReference>